<feature type="compositionally biased region" description="Pro residues" evidence="2">
    <location>
        <begin position="675"/>
        <end position="689"/>
    </location>
</feature>
<dbReference type="SUPFAM" id="SSF49879">
    <property type="entry name" value="SMAD/FHA domain"/>
    <property type="match status" value="1"/>
</dbReference>
<evidence type="ECO:0000256" key="1">
    <source>
        <dbReference type="ARBA" id="ARBA00022553"/>
    </source>
</evidence>
<feature type="compositionally biased region" description="Low complexity" evidence="2">
    <location>
        <begin position="395"/>
        <end position="405"/>
    </location>
</feature>
<sequence length="867" mass="88290">MSDSSELLGPGTWVQHGPATLVIRDAGWVVLIPGTRKEVIEAAWTVLGTSPSGQEFLDRLLEAAEIDGVDKLAALLFAITDGTSVTFGVKGKTPIAVYTGEGSQQIAGTEEEPFVLRTVEGVHRIAFGDLPPEESLGAPRIETGITRVRGFVHMSVDPAELGDEERQALAKQVEDDGRSIEDPEAKASRAAKSPPPAPKPATPAAPIRKPSIAQRRPGEMPPATSRGGSAPRSSGSAATAPAADAGPSVFDDLFAEEKPAPATPPAPAPPAAPAPAPAPAPTAPPAPTPEPAPASEPAGATTEAAPAATTEAAPADGPADALPRTPSASAPEAAPSDGSEPPAQPARARRRLVSSSLFDRRRDSSSTPSADPRSSAEASPPPEQESSPRAPSPAAPSDASPAVPSGRDPALPSTSVPTPEPAQDEVSPDTLVEPIDDEVSPETLIAPRDDGKGPEQPAEHPAAPLEIPVPGSGSALATGGDAESTGTYDDLFGQTVFRRIEDAAVRRTEDDEGRHDPAEPPAESPDESEAAPPADEPHPAGPATGSSVQAPSVSSTEASAAIGDDFIDWVPGVGRTAPEIAHTAARRAAAPQEPGPAYPQVHMAERPPAPRPGPAPAPASPSISPNPGAAAGPAPLQTGPASQSEPPRERHAGAPHPVPAGPPPPTPAASTPTPGHGPPPASPAAPPGAGPARQTTGPAPQTNRPVRGPGQAGSGVVTLPGLVCTDGHANSPERAECRVCRRPLQGGTRTVARPPLGTVLISTGASFVLDRTAIVGRRPRASRVSGHDVPQLITVPSPQQDISRSHLELRLEGWHVVALDMGTTNGTTLLRPGMEPVRLWTREGVVLTVGDQIDLGDGIQLLLKEAV</sequence>
<feature type="region of interest" description="Disordered" evidence="2">
    <location>
        <begin position="578"/>
        <end position="714"/>
    </location>
</feature>
<feature type="compositionally biased region" description="Low complexity" evidence="2">
    <location>
        <begin position="578"/>
        <end position="592"/>
    </location>
</feature>
<dbReference type="Pfam" id="PF00498">
    <property type="entry name" value="FHA"/>
    <property type="match status" value="1"/>
</dbReference>
<dbReference type="EMBL" id="DWZH01000100">
    <property type="protein sequence ID" value="HJB11428.1"/>
    <property type="molecule type" value="Genomic_DNA"/>
</dbReference>
<feature type="domain" description="FHA" evidence="3">
    <location>
        <begin position="773"/>
        <end position="829"/>
    </location>
</feature>
<dbReference type="InterPro" id="IPR008984">
    <property type="entry name" value="SMAD_FHA_dom_sf"/>
</dbReference>
<feature type="compositionally biased region" description="Pro residues" evidence="2">
    <location>
        <begin position="193"/>
        <end position="203"/>
    </location>
</feature>
<feature type="compositionally biased region" description="Low complexity" evidence="2">
    <location>
        <begin position="295"/>
        <end position="341"/>
    </location>
</feature>
<name>A0A9D2LF25_9MICO</name>
<dbReference type="Proteomes" id="UP000823823">
    <property type="component" value="Unassembled WGS sequence"/>
</dbReference>
<feature type="compositionally biased region" description="Pro residues" evidence="2">
    <location>
        <begin position="656"/>
        <end position="667"/>
    </location>
</feature>
<dbReference type="PROSITE" id="PS50006">
    <property type="entry name" value="FHA_DOMAIN"/>
    <property type="match status" value="1"/>
</dbReference>
<dbReference type="CDD" id="cd00060">
    <property type="entry name" value="FHA"/>
    <property type="match status" value="1"/>
</dbReference>
<feature type="region of interest" description="Disordered" evidence="2">
    <location>
        <begin position="158"/>
        <end position="559"/>
    </location>
</feature>
<dbReference type="AlphaFoldDB" id="A0A9D2LF25"/>
<comment type="caution">
    <text evidence="4">The sequence shown here is derived from an EMBL/GenBank/DDBJ whole genome shotgun (WGS) entry which is preliminary data.</text>
</comment>
<evidence type="ECO:0000313" key="5">
    <source>
        <dbReference type="Proteomes" id="UP000823823"/>
    </source>
</evidence>
<reference evidence="4" key="2">
    <citation type="submission" date="2021-04" db="EMBL/GenBank/DDBJ databases">
        <authorList>
            <person name="Gilroy R."/>
        </authorList>
    </citation>
    <scope>NUCLEOTIDE SEQUENCE</scope>
    <source>
        <strain evidence="4">ChiHjej13B12-24818</strain>
    </source>
</reference>
<feature type="compositionally biased region" description="Basic and acidic residues" evidence="2">
    <location>
        <begin position="498"/>
        <end position="518"/>
    </location>
</feature>
<evidence type="ECO:0000256" key="2">
    <source>
        <dbReference type="SAM" id="MobiDB-lite"/>
    </source>
</evidence>
<evidence type="ECO:0000259" key="3">
    <source>
        <dbReference type="PROSITE" id="PS50006"/>
    </source>
</evidence>
<keyword evidence="1" id="KW-0597">Phosphoprotein</keyword>
<feature type="compositionally biased region" description="Pro residues" evidence="2">
    <location>
        <begin position="607"/>
        <end position="619"/>
    </location>
</feature>
<reference evidence="4" key="1">
    <citation type="journal article" date="2021" name="PeerJ">
        <title>Extensive microbial diversity within the chicken gut microbiome revealed by metagenomics and culture.</title>
        <authorList>
            <person name="Gilroy R."/>
            <person name="Ravi A."/>
            <person name="Getino M."/>
            <person name="Pursley I."/>
            <person name="Horton D.L."/>
            <person name="Alikhan N.F."/>
            <person name="Baker D."/>
            <person name="Gharbi K."/>
            <person name="Hall N."/>
            <person name="Watson M."/>
            <person name="Adriaenssens E.M."/>
            <person name="Foster-Nyarko E."/>
            <person name="Jarju S."/>
            <person name="Secka A."/>
            <person name="Antonio M."/>
            <person name="Oren A."/>
            <person name="Chaudhuri R.R."/>
            <person name="La Ragione R."/>
            <person name="Hildebrand F."/>
            <person name="Pallen M.J."/>
        </authorList>
    </citation>
    <scope>NUCLEOTIDE SEQUENCE</scope>
    <source>
        <strain evidence="4">ChiHjej13B12-24818</strain>
    </source>
</reference>
<feature type="compositionally biased region" description="Low complexity" evidence="2">
    <location>
        <begin position="223"/>
        <end position="248"/>
    </location>
</feature>
<feature type="compositionally biased region" description="Low complexity" evidence="2">
    <location>
        <begin position="690"/>
        <end position="700"/>
    </location>
</feature>
<feature type="compositionally biased region" description="Pro residues" evidence="2">
    <location>
        <begin position="261"/>
        <end position="294"/>
    </location>
</feature>
<organism evidence="4 5">
    <name type="scientific">Candidatus Brachybacterium merdavium</name>
    <dbReference type="NCBI Taxonomy" id="2838513"/>
    <lineage>
        <taxon>Bacteria</taxon>
        <taxon>Bacillati</taxon>
        <taxon>Actinomycetota</taxon>
        <taxon>Actinomycetes</taxon>
        <taxon>Micrococcales</taxon>
        <taxon>Dermabacteraceae</taxon>
        <taxon>Brachybacterium</taxon>
    </lineage>
</organism>
<proteinExistence type="predicted"/>
<evidence type="ECO:0000313" key="4">
    <source>
        <dbReference type="EMBL" id="HJB11428.1"/>
    </source>
</evidence>
<protein>
    <recommendedName>
        <fullName evidence="3">FHA domain-containing protein</fullName>
    </recommendedName>
</protein>
<dbReference type="Gene3D" id="2.60.200.20">
    <property type="match status" value="1"/>
</dbReference>
<dbReference type="InterPro" id="IPR000253">
    <property type="entry name" value="FHA_dom"/>
</dbReference>
<accession>A0A9D2LF25</accession>
<feature type="compositionally biased region" description="Low complexity" evidence="2">
    <location>
        <begin position="620"/>
        <end position="635"/>
    </location>
</feature>
<feature type="compositionally biased region" description="Basic and acidic residues" evidence="2">
    <location>
        <begin position="164"/>
        <end position="187"/>
    </location>
</feature>
<feature type="compositionally biased region" description="Low complexity" evidence="2">
    <location>
        <begin position="365"/>
        <end position="389"/>
    </location>
</feature>
<gene>
    <name evidence="4" type="ORF">H9786_13040</name>
</gene>
<feature type="compositionally biased region" description="Polar residues" evidence="2">
    <location>
        <begin position="544"/>
        <end position="558"/>
    </location>
</feature>